<name>A0ACC3BU02_PYRYE</name>
<keyword evidence="2" id="KW-1185">Reference proteome</keyword>
<evidence type="ECO:0000313" key="2">
    <source>
        <dbReference type="Proteomes" id="UP000798662"/>
    </source>
</evidence>
<sequence>MVFMLAIGAGASVPVGRADTTHDQLDVVDWDGGGDDSWVGAVDGNPQATVATVKVGLLASARGLQHDLDDLTRRANTASARGLAEVASEVAVALGRHPDYWTHAAVEAVEQPLSTAEGVHVWRALDALAAVSTEDMHALEVLWAPQEEGDTLSEEEMLADHPELMRVG</sequence>
<organism evidence="1 2">
    <name type="scientific">Pyropia yezoensis</name>
    <name type="common">Susabi-nori</name>
    <name type="synonym">Porphyra yezoensis</name>
    <dbReference type="NCBI Taxonomy" id="2788"/>
    <lineage>
        <taxon>Eukaryota</taxon>
        <taxon>Rhodophyta</taxon>
        <taxon>Bangiophyceae</taxon>
        <taxon>Bangiales</taxon>
        <taxon>Bangiaceae</taxon>
        <taxon>Pyropia</taxon>
    </lineage>
</organism>
<dbReference type="Proteomes" id="UP000798662">
    <property type="component" value="Chromosome 1"/>
</dbReference>
<gene>
    <name evidence="1" type="ORF">I4F81_003814</name>
</gene>
<comment type="caution">
    <text evidence="1">The sequence shown here is derived from an EMBL/GenBank/DDBJ whole genome shotgun (WGS) entry which is preliminary data.</text>
</comment>
<evidence type="ECO:0000313" key="1">
    <source>
        <dbReference type="EMBL" id="KAK1861230.1"/>
    </source>
</evidence>
<accession>A0ACC3BU02</accession>
<reference evidence="1" key="1">
    <citation type="submission" date="2019-11" db="EMBL/GenBank/DDBJ databases">
        <title>Nori genome reveals adaptations in red seaweeds to the harsh intertidal environment.</title>
        <authorList>
            <person name="Wang D."/>
            <person name="Mao Y."/>
        </authorList>
    </citation>
    <scope>NUCLEOTIDE SEQUENCE</scope>
    <source>
        <tissue evidence="1">Gametophyte</tissue>
    </source>
</reference>
<dbReference type="EMBL" id="CM020618">
    <property type="protein sequence ID" value="KAK1861230.1"/>
    <property type="molecule type" value="Genomic_DNA"/>
</dbReference>
<proteinExistence type="predicted"/>
<protein>
    <submittedName>
        <fullName evidence="1">Uncharacterized protein</fullName>
    </submittedName>
</protein>